<feature type="transmembrane region" description="Helical" evidence="2">
    <location>
        <begin position="140"/>
        <end position="169"/>
    </location>
</feature>
<comment type="caution">
    <text evidence="3">The sequence shown here is derived from an EMBL/GenBank/DDBJ whole genome shotgun (WGS) entry which is preliminary data.</text>
</comment>
<keyword evidence="4" id="KW-1185">Reference proteome</keyword>
<keyword evidence="2" id="KW-1133">Transmembrane helix</keyword>
<dbReference type="PANTHER" id="PTHR36694:SF11">
    <property type="entry name" value="LP21121P-RELATED"/>
    <property type="match status" value="1"/>
</dbReference>
<feature type="transmembrane region" description="Helical" evidence="2">
    <location>
        <begin position="206"/>
        <end position="231"/>
    </location>
</feature>
<sequence>MACNPCCCFNLKDSAVMIGIWTLVYSIASLFLFGWQTGVLNHCRTVTMSQANLQCEWDCPCVGASTARTTRIIEGSHFSLDLALGVFSIAQLGIMGWQMAAIKYEKDRAANTLLPNYNTYGKYDIPSYYESYWQSPEERYYTGLFIIQILCLIAAFFLLFASVALIYGVHTWSRHLIWPWFICIISSILASLAYCIMWWAGDVRDYWMALTILEIIAVFINVYCVVVVYMFMKRLTATTDEYEGKDPRVRYKINRNGYTRKNLDDFSSDIHRSTPEMIMKNSFPHYTTPMRQSFPPYSPSGMPQSLLPMPPSQYPPVPPYPIDDQERLRYEREPKARFVEKEDPVAHWVKDQQRIALLSERGEAISEPVSPSREARANVPLQHSRSVPSLYDGTLVSHRSCRHGKHRSSSRRRSRSRHHQNSTESESPEDFSHDRRRRRRSKTRYSESEITETTDHERVYREDRERRSRRSHPHDHYQDRDDKRRRKGRSGEEHGRRRHDRDSECSERHRRREVSDADVDRALIRHRERREEQRPGEIPGMERPEKDSSFDMPGEGVFPLSGGISIPQHIVIPPSSGERGPDGLPLPQKFQINSEITINYDGHNSSGFSDQQQPFRRKYPAVAVHSNV</sequence>
<dbReference type="Proteomes" id="UP000024635">
    <property type="component" value="Unassembled WGS sequence"/>
</dbReference>
<feature type="compositionally biased region" description="Basic and acidic residues" evidence="1">
    <location>
        <begin position="453"/>
        <end position="466"/>
    </location>
</feature>
<organism evidence="3 4">
    <name type="scientific">Ancylostoma ceylanicum</name>
    <dbReference type="NCBI Taxonomy" id="53326"/>
    <lineage>
        <taxon>Eukaryota</taxon>
        <taxon>Metazoa</taxon>
        <taxon>Ecdysozoa</taxon>
        <taxon>Nematoda</taxon>
        <taxon>Chromadorea</taxon>
        <taxon>Rhabditida</taxon>
        <taxon>Rhabditina</taxon>
        <taxon>Rhabditomorpha</taxon>
        <taxon>Strongyloidea</taxon>
        <taxon>Ancylostomatidae</taxon>
        <taxon>Ancylostomatinae</taxon>
        <taxon>Ancylostoma</taxon>
    </lineage>
</organism>
<protein>
    <submittedName>
        <fullName evidence="3">Uncharacterized protein</fullName>
    </submittedName>
</protein>
<feature type="transmembrane region" description="Helical" evidence="2">
    <location>
        <begin position="176"/>
        <end position="200"/>
    </location>
</feature>
<evidence type="ECO:0000313" key="4">
    <source>
        <dbReference type="Proteomes" id="UP000024635"/>
    </source>
</evidence>
<keyword evidence="2" id="KW-0472">Membrane</keyword>
<reference evidence="4" key="1">
    <citation type="journal article" date="2015" name="Nat. Genet.">
        <title>The genome and transcriptome of the zoonotic hookworm Ancylostoma ceylanicum identify infection-specific gene families.</title>
        <authorList>
            <person name="Schwarz E.M."/>
            <person name="Hu Y."/>
            <person name="Antoshechkin I."/>
            <person name="Miller M.M."/>
            <person name="Sternberg P.W."/>
            <person name="Aroian R.V."/>
        </authorList>
    </citation>
    <scope>NUCLEOTIDE SEQUENCE</scope>
    <source>
        <strain evidence="4">HY135</strain>
    </source>
</reference>
<evidence type="ECO:0000313" key="3">
    <source>
        <dbReference type="EMBL" id="EYC17025.1"/>
    </source>
</evidence>
<feature type="compositionally biased region" description="Basic residues" evidence="1">
    <location>
        <begin position="399"/>
        <end position="420"/>
    </location>
</feature>
<feature type="compositionally biased region" description="Basic residues" evidence="1">
    <location>
        <begin position="434"/>
        <end position="443"/>
    </location>
</feature>
<feature type="region of interest" description="Disordered" evidence="1">
    <location>
        <begin position="362"/>
        <end position="551"/>
    </location>
</feature>
<name>A0A016UPG1_9BILA</name>
<dbReference type="PANTHER" id="PTHR36694">
    <property type="entry name" value="PASIFLORA 1, ISOFORM A-RELATED"/>
    <property type="match status" value="1"/>
</dbReference>
<dbReference type="EMBL" id="JARK01001368">
    <property type="protein sequence ID" value="EYC17025.1"/>
    <property type="molecule type" value="Genomic_DNA"/>
</dbReference>
<feature type="transmembrane region" description="Helical" evidence="2">
    <location>
        <begin position="15"/>
        <end position="35"/>
    </location>
</feature>
<dbReference type="AlphaFoldDB" id="A0A016UPG1"/>
<feature type="compositionally biased region" description="Basic and acidic residues" evidence="1">
    <location>
        <begin position="489"/>
        <end position="549"/>
    </location>
</feature>
<dbReference type="OrthoDB" id="5873673at2759"/>
<proteinExistence type="predicted"/>
<keyword evidence="2" id="KW-0812">Transmembrane</keyword>
<accession>A0A016UPG1</accession>
<evidence type="ECO:0000256" key="2">
    <source>
        <dbReference type="SAM" id="Phobius"/>
    </source>
</evidence>
<gene>
    <name evidence="3" type="primary">Acey_s0032.g2624</name>
    <name evidence="3" type="ORF">Y032_0032g2624</name>
</gene>
<evidence type="ECO:0000256" key="1">
    <source>
        <dbReference type="SAM" id="MobiDB-lite"/>
    </source>
</evidence>